<dbReference type="EMBL" id="AWGJ01000004">
    <property type="protein sequence ID" value="ODN80890.1"/>
    <property type="molecule type" value="Genomic_DNA"/>
</dbReference>
<dbReference type="SMART" id="SM01273">
    <property type="entry name" value="Mago-bind"/>
    <property type="match status" value="1"/>
</dbReference>
<evidence type="ECO:0000313" key="3">
    <source>
        <dbReference type="EMBL" id="ODN80889.1"/>
    </source>
</evidence>
<dbReference type="GeneID" id="30154329"/>
<dbReference type="GO" id="GO:1903259">
    <property type="term" value="P:exon-exon junction complex disassembly"/>
    <property type="evidence" value="ECO:0007669"/>
    <property type="project" value="InterPro"/>
</dbReference>
<dbReference type="Proteomes" id="UP000094065">
    <property type="component" value="Unassembled WGS sequence"/>
</dbReference>
<organism evidence="3 4">
    <name type="scientific">Cryptococcus amylolentus CBS 6039</name>
    <dbReference type="NCBI Taxonomy" id="1295533"/>
    <lineage>
        <taxon>Eukaryota</taxon>
        <taxon>Fungi</taxon>
        <taxon>Dikarya</taxon>
        <taxon>Basidiomycota</taxon>
        <taxon>Agaricomycotina</taxon>
        <taxon>Tremellomycetes</taxon>
        <taxon>Tremellales</taxon>
        <taxon>Cryptococcaceae</taxon>
        <taxon>Cryptococcus</taxon>
    </lineage>
</organism>
<name>A0A1E3HX77_9TREE</name>
<dbReference type="OrthoDB" id="21625at2759"/>
<keyword evidence="4" id="KW-1185">Reference proteome</keyword>
<evidence type="ECO:0000313" key="4">
    <source>
        <dbReference type="Proteomes" id="UP000094065"/>
    </source>
</evidence>
<protein>
    <recommendedName>
        <fullName evidence="2">WIBG Mago-binding domain-containing protein</fullName>
    </recommendedName>
</protein>
<feature type="compositionally biased region" description="Basic and acidic residues" evidence="1">
    <location>
        <begin position="26"/>
        <end position="38"/>
    </location>
</feature>
<dbReference type="PANTHER" id="PTHR22959:SF0">
    <property type="entry name" value="PARTNER OF Y14 AND MAGO"/>
    <property type="match status" value="1"/>
</dbReference>
<feature type="compositionally biased region" description="Basic and acidic residues" evidence="1">
    <location>
        <begin position="112"/>
        <end position="123"/>
    </location>
</feature>
<dbReference type="GO" id="GO:0003723">
    <property type="term" value="F:RNA binding"/>
    <property type="evidence" value="ECO:0007669"/>
    <property type="project" value="TreeGrafter"/>
</dbReference>
<evidence type="ECO:0000259" key="2">
    <source>
        <dbReference type="SMART" id="SM01273"/>
    </source>
</evidence>
<dbReference type="InterPro" id="IPR015362">
    <property type="entry name" value="WIBG_mago-bd"/>
</dbReference>
<dbReference type="PANTHER" id="PTHR22959">
    <property type="entry name" value="PYM PROTEIN"/>
    <property type="match status" value="1"/>
</dbReference>
<feature type="compositionally biased region" description="Polar residues" evidence="1">
    <location>
        <begin position="184"/>
        <end position="201"/>
    </location>
</feature>
<dbReference type="GO" id="GO:0005737">
    <property type="term" value="C:cytoplasm"/>
    <property type="evidence" value="ECO:0007669"/>
    <property type="project" value="TreeGrafter"/>
</dbReference>
<reference evidence="3 4" key="1">
    <citation type="submission" date="2016-06" db="EMBL/GenBank/DDBJ databases">
        <title>Evolution of pathogenesis and genome organization in the Tremellales.</title>
        <authorList>
            <person name="Cuomo C."/>
            <person name="Litvintseva A."/>
            <person name="Heitman J."/>
            <person name="Chen Y."/>
            <person name="Sun S."/>
            <person name="Springer D."/>
            <person name="Dromer F."/>
            <person name="Young S."/>
            <person name="Zeng Q."/>
            <person name="Chapman S."/>
            <person name="Gujja S."/>
            <person name="Saif S."/>
            <person name="Birren B."/>
        </authorList>
    </citation>
    <scope>NUCLEOTIDE SEQUENCE [LARGE SCALE GENOMIC DNA]</scope>
    <source>
        <strain evidence="3 4">CBS 6039</strain>
    </source>
</reference>
<dbReference type="GO" id="GO:0035145">
    <property type="term" value="C:exon-exon junction complex"/>
    <property type="evidence" value="ECO:0007669"/>
    <property type="project" value="TreeGrafter"/>
</dbReference>
<feature type="compositionally biased region" description="Pro residues" evidence="1">
    <location>
        <begin position="158"/>
        <end position="169"/>
    </location>
</feature>
<dbReference type="AlphaFoldDB" id="A0A1E3HX77"/>
<feature type="compositionally biased region" description="Basic and acidic residues" evidence="1">
    <location>
        <begin position="278"/>
        <end position="301"/>
    </location>
</feature>
<feature type="domain" description="WIBG Mago-binding" evidence="2">
    <location>
        <begin position="18"/>
        <end position="44"/>
    </location>
</feature>
<dbReference type="STRING" id="1295533.A0A1E3HX77"/>
<comment type="caution">
    <text evidence="3">The sequence shown here is derived from an EMBL/GenBank/DDBJ whole genome shotgun (WGS) entry which is preliminary data.</text>
</comment>
<evidence type="ECO:0000256" key="1">
    <source>
        <dbReference type="SAM" id="MobiDB-lite"/>
    </source>
</evidence>
<feature type="compositionally biased region" description="Polar residues" evidence="1">
    <location>
        <begin position="213"/>
        <end position="237"/>
    </location>
</feature>
<dbReference type="InterPro" id="IPR036348">
    <property type="entry name" value="WIBG_N_sf"/>
</dbReference>
<proteinExistence type="predicted"/>
<dbReference type="InterPro" id="IPR039333">
    <property type="entry name" value="PYM1"/>
</dbReference>
<dbReference type="EMBL" id="AWGJ01000004">
    <property type="protein sequence ID" value="ODN80889.1"/>
    <property type="molecule type" value="Genomic_DNA"/>
</dbReference>
<dbReference type="Pfam" id="PF09282">
    <property type="entry name" value="Mago-bind"/>
    <property type="match status" value="1"/>
</dbReference>
<dbReference type="RefSeq" id="XP_018995455.1">
    <property type="nucleotide sequence ID" value="XM_019136786.1"/>
</dbReference>
<feature type="region of interest" description="Disordered" evidence="1">
    <location>
        <begin position="1"/>
        <end position="301"/>
    </location>
</feature>
<gene>
    <name evidence="3" type="ORF">L202_03020</name>
</gene>
<accession>A0A1E3HX77</accession>
<sequence length="301" mass="32093">MAAPRRNASGIVLDPGTSQRVIPQSRRPDGTLRKEQKVRPGWTPQEDVGIFRSARRAARDPSYASANPQLHIRASIPGSRPPPSRTQTPTLAGKDTDEDDLIKAMSNVKLDQGGKKEQFKTSEEMFPPLRGTGAPIDPVKKENKTENGSPSTIAAIEPTPPGPSKPSDPAPITSQKPDIKSPSPLATNHSSPSDNKGSPSVITDRAAEVRRPSPSQWPQRVSWQANGQVPRGNQDQARSGLGAASGSWRSNWRPSPPAQQPAAGQSGKDTAAQGDGWGEAKEDKAERKAGGSLVEDIKKLA</sequence>
<dbReference type="RefSeq" id="XP_018995456.1">
    <property type="nucleotide sequence ID" value="XM_019136787.1"/>
</dbReference>
<dbReference type="SUPFAM" id="SSF101931">
    <property type="entry name" value="Pym (Within the bgcn gene intron protein, WIBG), N-terminal domain"/>
    <property type="match status" value="1"/>
</dbReference>